<dbReference type="PANTHER" id="PTHR30036:SF1">
    <property type="entry name" value="D-XYLOSE-BINDING PERIPLASMIC PROTEIN"/>
    <property type="match status" value="1"/>
</dbReference>
<organism evidence="5 6">
    <name type="scientific">Klebsiella pneumoniae</name>
    <dbReference type="NCBI Taxonomy" id="573"/>
    <lineage>
        <taxon>Bacteria</taxon>
        <taxon>Pseudomonadati</taxon>
        <taxon>Pseudomonadota</taxon>
        <taxon>Gammaproteobacteria</taxon>
        <taxon>Enterobacterales</taxon>
        <taxon>Enterobacteriaceae</taxon>
        <taxon>Klebsiella/Raoultella group</taxon>
        <taxon>Klebsiella</taxon>
        <taxon>Klebsiella pneumoniae complex</taxon>
    </lineage>
</organism>
<evidence type="ECO:0000313" key="6">
    <source>
        <dbReference type="Proteomes" id="UP000254799"/>
    </source>
</evidence>
<protein>
    <submittedName>
        <fullName evidence="5">Xylose ABC transporter, periplasmic xylose-binding protein XylF</fullName>
    </submittedName>
</protein>
<evidence type="ECO:0000313" key="5">
    <source>
        <dbReference type="EMBL" id="STU49582.1"/>
    </source>
</evidence>
<dbReference type="GO" id="GO:0030288">
    <property type="term" value="C:outer membrane-bounded periplasmic space"/>
    <property type="evidence" value="ECO:0007669"/>
    <property type="project" value="TreeGrafter"/>
</dbReference>
<evidence type="ECO:0000256" key="2">
    <source>
        <dbReference type="ARBA" id="ARBA00007639"/>
    </source>
</evidence>
<evidence type="ECO:0000259" key="4">
    <source>
        <dbReference type="Pfam" id="PF13407"/>
    </source>
</evidence>
<sequence>MSQIENMINRGVDVLVIIPYNGQVLSNVIKEAKQEGIKVLAYDRMINNADIDFYISFDNEKVGEMQAQSLVDKVPQGNYFLMGGFAGG</sequence>
<comment type="similarity">
    <text evidence="2">Belongs to the bacterial solute-binding protein 2 family.</text>
</comment>
<dbReference type="InterPro" id="IPR050555">
    <property type="entry name" value="Bact_Solute-Bind_Prot2"/>
</dbReference>
<dbReference type="EMBL" id="UGLC01000004">
    <property type="protein sequence ID" value="STU49582.1"/>
    <property type="molecule type" value="Genomic_DNA"/>
</dbReference>
<accession>A0A377YRA4</accession>
<dbReference type="Proteomes" id="UP000254799">
    <property type="component" value="Unassembled WGS sequence"/>
</dbReference>
<name>A0A377YRA4_KLEPN</name>
<dbReference type="GO" id="GO:0030246">
    <property type="term" value="F:carbohydrate binding"/>
    <property type="evidence" value="ECO:0007669"/>
    <property type="project" value="TreeGrafter"/>
</dbReference>
<keyword evidence="3" id="KW-0732">Signal</keyword>
<proteinExistence type="inferred from homology"/>
<evidence type="ECO:0000256" key="3">
    <source>
        <dbReference type="ARBA" id="ARBA00022729"/>
    </source>
</evidence>
<dbReference type="PANTHER" id="PTHR30036">
    <property type="entry name" value="D-XYLOSE-BINDING PERIPLASMIC PROTEIN"/>
    <property type="match status" value="1"/>
</dbReference>
<dbReference type="Pfam" id="PF13407">
    <property type="entry name" value="Peripla_BP_4"/>
    <property type="match status" value="1"/>
</dbReference>
<dbReference type="InterPro" id="IPR028082">
    <property type="entry name" value="Peripla_BP_I"/>
</dbReference>
<dbReference type="SUPFAM" id="SSF53822">
    <property type="entry name" value="Periplasmic binding protein-like I"/>
    <property type="match status" value="1"/>
</dbReference>
<feature type="domain" description="Periplasmic binding protein" evidence="4">
    <location>
        <begin position="2"/>
        <end position="87"/>
    </location>
</feature>
<dbReference type="Gene3D" id="3.40.50.2300">
    <property type="match status" value="2"/>
</dbReference>
<gene>
    <name evidence="5" type="primary">xylF_2</name>
    <name evidence="5" type="ORF">NCTC8849_06271</name>
</gene>
<comment type="subcellular location">
    <subcellularLocation>
        <location evidence="1">Periplasm</location>
    </subcellularLocation>
</comment>
<dbReference type="AlphaFoldDB" id="A0A377YRA4"/>
<dbReference type="GO" id="GO:0055085">
    <property type="term" value="P:transmembrane transport"/>
    <property type="evidence" value="ECO:0007669"/>
    <property type="project" value="UniProtKB-ARBA"/>
</dbReference>
<dbReference type="InterPro" id="IPR025997">
    <property type="entry name" value="SBP_2_dom"/>
</dbReference>
<evidence type="ECO:0000256" key="1">
    <source>
        <dbReference type="ARBA" id="ARBA00004418"/>
    </source>
</evidence>
<reference evidence="5 6" key="1">
    <citation type="submission" date="2018-06" db="EMBL/GenBank/DDBJ databases">
        <authorList>
            <consortium name="Pathogen Informatics"/>
            <person name="Doyle S."/>
        </authorList>
    </citation>
    <scope>NUCLEOTIDE SEQUENCE [LARGE SCALE GENOMIC DNA]</scope>
    <source>
        <strain evidence="5 6">NCTC8849</strain>
    </source>
</reference>